<proteinExistence type="predicted"/>
<dbReference type="EMBL" id="RCCT01000001">
    <property type="protein sequence ID" value="RLK11185.1"/>
    <property type="molecule type" value="Genomic_DNA"/>
</dbReference>
<dbReference type="OrthoDB" id="8450419at2"/>
<dbReference type="CDD" id="cd04301">
    <property type="entry name" value="NAT_SF"/>
    <property type="match status" value="1"/>
</dbReference>
<evidence type="ECO:0000313" key="2">
    <source>
        <dbReference type="EMBL" id="RLK11185.1"/>
    </source>
</evidence>
<accession>A0A497ZZY6</accession>
<gene>
    <name evidence="2" type="ORF">CLV75_1180</name>
</gene>
<comment type="caution">
    <text evidence="2">The sequence shown here is derived from an EMBL/GenBank/DDBJ whole genome shotgun (WGS) entry which is preliminary data.</text>
</comment>
<dbReference type="STRING" id="981384.GCA_000192475_01819"/>
<keyword evidence="2" id="KW-0808">Transferase</keyword>
<dbReference type="GO" id="GO:0016747">
    <property type="term" value="F:acyltransferase activity, transferring groups other than amino-acyl groups"/>
    <property type="evidence" value="ECO:0007669"/>
    <property type="project" value="InterPro"/>
</dbReference>
<reference evidence="2 3" key="1">
    <citation type="submission" date="2018-10" db="EMBL/GenBank/DDBJ databases">
        <title>Genomic Encyclopedia of Archaeal and Bacterial Type Strains, Phase II (KMG-II): from individual species to whole genera.</title>
        <authorList>
            <person name="Goeker M."/>
        </authorList>
    </citation>
    <scope>NUCLEOTIDE SEQUENCE [LARGE SCALE GENOMIC DNA]</scope>
    <source>
        <strain evidence="2 3">DSM 29317</strain>
    </source>
</reference>
<dbReference type="InterPro" id="IPR000182">
    <property type="entry name" value="GNAT_dom"/>
</dbReference>
<evidence type="ECO:0000259" key="1">
    <source>
        <dbReference type="PROSITE" id="PS51186"/>
    </source>
</evidence>
<organism evidence="2 3">
    <name type="scientific">Ruegeria conchae</name>
    <dbReference type="NCBI Taxonomy" id="981384"/>
    <lineage>
        <taxon>Bacteria</taxon>
        <taxon>Pseudomonadati</taxon>
        <taxon>Pseudomonadota</taxon>
        <taxon>Alphaproteobacteria</taxon>
        <taxon>Rhodobacterales</taxon>
        <taxon>Roseobacteraceae</taxon>
        <taxon>Ruegeria</taxon>
    </lineage>
</organism>
<dbReference type="SUPFAM" id="SSF55729">
    <property type="entry name" value="Acyl-CoA N-acyltransferases (Nat)"/>
    <property type="match status" value="1"/>
</dbReference>
<evidence type="ECO:0000313" key="3">
    <source>
        <dbReference type="Proteomes" id="UP000271700"/>
    </source>
</evidence>
<sequence length="157" mass="17602">MSIATICPSQAHRLLPLLQQVHDLHVQNQPQRYAPLPDDKEVVSYLSEWLSHDAVVALGYEENQILLGYAIFELERRAATPFRRAETRAMLHHISVDAKHRRKGIGLALINEVRAHLLADGGDVLATTYATFNTPSAELMARAGLNPVISFAEWRVE</sequence>
<dbReference type="InterPro" id="IPR016181">
    <property type="entry name" value="Acyl_CoA_acyltransferase"/>
</dbReference>
<dbReference type="RefSeq" id="WP_010441903.1">
    <property type="nucleotide sequence ID" value="NZ_AEYW01000013.1"/>
</dbReference>
<protein>
    <submittedName>
        <fullName evidence="2">Acetyltransferase (GNAT) family protein</fullName>
    </submittedName>
</protein>
<dbReference type="Gene3D" id="3.40.630.30">
    <property type="match status" value="1"/>
</dbReference>
<keyword evidence="3" id="KW-1185">Reference proteome</keyword>
<dbReference type="Pfam" id="PF00583">
    <property type="entry name" value="Acetyltransf_1"/>
    <property type="match status" value="1"/>
</dbReference>
<name>A0A497ZZY6_9RHOB</name>
<dbReference type="AlphaFoldDB" id="A0A497ZZY6"/>
<dbReference type="PROSITE" id="PS51186">
    <property type="entry name" value="GNAT"/>
    <property type="match status" value="1"/>
</dbReference>
<dbReference type="Proteomes" id="UP000271700">
    <property type="component" value="Unassembled WGS sequence"/>
</dbReference>
<feature type="domain" description="N-acetyltransferase" evidence="1">
    <location>
        <begin position="1"/>
        <end position="157"/>
    </location>
</feature>